<evidence type="ECO:0000256" key="2">
    <source>
        <dbReference type="ARBA" id="ARBA00022801"/>
    </source>
</evidence>
<evidence type="ECO:0000256" key="3">
    <source>
        <dbReference type="HAMAP-Rule" id="MF_00528"/>
    </source>
</evidence>
<evidence type="ECO:0000256" key="1">
    <source>
        <dbReference type="ARBA" id="ARBA00001968"/>
    </source>
</evidence>
<comment type="subcellular location">
    <subcellularLocation>
        <location evidence="3">Cytoplasm</location>
    </subcellularLocation>
</comment>
<dbReference type="GO" id="GO:0009117">
    <property type="term" value="P:nucleotide metabolic process"/>
    <property type="evidence" value="ECO:0007669"/>
    <property type="project" value="UniProtKB-KW"/>
</dbReference>
<keyword evidence="2 3" id="KW-0378">Hydrolase</keyword>
<evidence type="ECO:0000313" key="4">
    <source>
        <dbReference type="EMBL" id="AWY99475.1"/>
    </source>
</evidence>
<dbReference type="Gene3D" id="3.90.950.10">
    <property type="match status" value="1"/>
</dbReference>
<dbReference type="InterPro" id="IPR029001">
    <property type="entry name" value="ITPase-like_fam"/>
</dbReference>
<comment type="function">
    <text evidence="3">Nucleoside triphosphate pyrophosphatase that hydrolyzes dTTP and UTP. May have a dual role in cell division arrest and in preventing the incorporation of modified nucleotides into cellular nucleic acids.</text>
</comment>
<feature type="site" description="Important for substrate specificity" evidence="3">
    <location>
        <position position="156"/>
    </location>
</feature>
<dbReference type="Proteomes" id="UP000250003">
    <property type="component" value="Chromosome"/>
</dbReference>
<evidence type="ECO:0000313" key="5">
    <source>
        <dbReference type="Proteomes" id="UP000250003"/>
    </source>
</evidence>
<sequence>MKEIILASASPRRRELLSQAGIPFLVKPSQAEEHITATDPGEAVEELSLLKCRDIYMKTKGDVLVIGADTVVAAEGEILGKPSGKEEAVQMLRMLQGKEHQVYTGVTLMEREGKTERVHTFYEKTQVCFYTMTEEEIRAYVETGESMDKAGAYGIQGRFAIFIKEIHGDYNNVVGLPLARLYQECKKLGIEIKEW</sequence>
<accession>A0A2Z4UEJ3</accession>
<keyword evidence="5" id="KW-1185">Reference proteome</keyword>
<keyword evidence="3" id="KW-0963">Cytoplasm</keyword>
<dbReference type="RefSeq" id="WP_111920908.1">
    <property type="nucleotide sequence ID" value="NZ_CAUWHR010000009.1"/>
</dbReference>
<dbReference type="HAMAP" id="MF_00528">
    <property type="entry name" value="Maf"/>
    <property type="match status" value="1"/>
</dbReference>
<comment type="similarity">
    <text evidence="3">Belongs to the Maf family. YhdE subfamily.</text>
</comment>
<comment type="caution">
    <text evidence="3">Lacks conserved residue(s) required for the propagation of feature annotation.</text>
</comment>
<dbReference type="GO" id="GO:0036221">
    <property type="term" value="F:UTP diphosphatase activity"/>
    <property type="evidence" value="ECO:0007669"/>
    <property type="project" value="RHEA"/>
</dbReference>
<dbReference type="OrthoDB" id="9807767at2"/>
<dbReference type="Pfam" id="PF02545">
    <property type="entry name" value="Maf"/>
    <property type="match status" value="1"/>
</dbReference>
<comment type="catalytic activity">
    <reaction evidence="3">
        <text>dTTP + H2O = dTMP + diphosphate + H(+)</text>
        <dbReference type="Rhea" id="RHEA:28534"/>
        <dbReference type="ChEBI" id="CHEBI:15377"/>
        <dbReference type="ChEBI" id="CHEBI:15378"/>
        <dbReference type="ChEBI" id="CHEBI:33019"/>
        <dbReference type="ChEBI" id="CHEBI:37568"/>
        <dbReference type="ChEBI" id="CHEBI:63528"/>
        <dbReference type="EC" id="3.6.1.9"/>
    </reaction>
</comment>
<reference evidence="5" key="1">
    <citation type="submission" date="2018-06" db="EMBL/GenBank/DDBJ databases">
        <title>Description of Blautia argi sp. nov., a new anaerobic isolated from dog feces.</title>
        <authorList>
            <person name="Chang Y.-H."/>
            <person name="Paek J."/>
            <person name="Shin Y."/>
        </authorList>
    </citation>
    <scope>NUCLEOTIDE SEQUENCE [LARGE SCALE GENOMIC DNA]</scope>
    <source>
        <strain evidence="5">KCTC 15426</strain>
    </source>
</reference>
<dbReference type="NCBIfam" id="TIGR00172">
    <property type="entry name" value="maf"/>
    <property type="match status" value="1"/>
</dbReference>
<feature type="site" description="Important for substrate specificity" evidence="3">
    <location>
        <position position="12"/>
    </location>
</feature>
<organism evidence="4 5">
    <name type="scientific">Blautia argi</name>
    <dbReference type="NCBI Taxonomy" id="1912897"/>
    <lineage>
        <taxon>Bacteria</taxon>
        <taxon>Bacillati</taxon>
        <taxon>Bacillota</taxon>
        <taxon>Clostridia</taxon>
        <taxon>Lachnospirales</taxon>
        <taxon>Lachnospiraceae</taxon>
        <taxon>Blautia</taxon>
    </lineage>
</organism>
<keyword evidence="3" id="KW-0546">Nucleotide metabolism</keyword>
<dbReference type="PIRSF" id="PIRSF006305">
    <property type="entry name" value="Maf"/>
    <property type="match status" value="1"/>
</dbReference>
<dbReference type="GO" id="GO:0005737">
    <property type="term" value="C:cytoplasm"/>
    <property type="evidence" value="ECO:0007669"/>
    <property type="project" value="UniProtKB-SubCell"/>
</dbReference>
<comment type="cofactor">
    <cofactor evidence="1 3">
        <name>a divalent metal cation</name>
        <dbReference type="ChEBI" id="CHEBI:60240"/>
    </cofactor>
</comment>
<dbReference type="EC" id="3.6.1.9" evidence="3"/>
<name>A0A2Z4UEJ3_9FIRM</name>
<dbReference type="KEGG" id="blau:DQQ01_10895"/>
<feature type="site" description="Important for substrate specificity" evidence="3">
    <location>
        <position position="70"/>
    </location>
</feature>
<dbReference type="PANTHER" id="PTHR43213">
    <property type="entry name" value="BIFUNCTIONAL DTTP/UTP PYROPHOSPHATASE/METHYLTRANSFERASE PROTEIN-RELATED"/>
    <property type="match status" value="1"/>
</dbReference>
<comment type="catalytic activity">
    <reaction evidence="3">
        <text>UTP + H2O = UMP + diphosphate + H(+)</text>
        <dbReference type="Rhea" id="RHEA:29395"/>
        <dbReference type="ChEBI" id="CHEBI:15377"/>
        <dbReference type="ChEBI" id="CHEBI:15378"/>
        <dbReference type="ChEBI" id="CHEBI:33019"/>
        <dbReference type="ChEBI" id="CHEBI:46398"/>
        <dbReference type="ChEBI" id="CHEBI:57865"/>
        <dbReference type="EC" id="3.6.1.9"/>
    </reaction>
</comment>
<dbReference type="EMBL" id="CP030280">
    <property type="protein sequence ID" value="AWY99475.1"/>
    <property type="molecule type" value="Genomic_DNA"/>
</dbReference>
<dbReference type="InterPro" id="IPR003697">
    <property type="entry name" value="Maf-like"/>
</dbReference>
<dbReference type="GO" id="GO:0036218">
    <property type="term" value="F:dTTP diphosphatase activity"/>
    <property type="evidence" value="ECO:0007669"/>
    <property type="project" value="RHEA"/>
</dbReference>
<dbReference type="AlphaFoldDB" id="A0A2Z4UEJ3"/>
<dbReference type="PANTHER" id="PTHR43213:SF5">
    <property type="entry name" value="BIFUNCTIONAL DTTP_UTP PYROPHOSPHATASE_METHYLTRANSFERASE PROTEIN-RELATED"/>
    <property type="match status" value="1"/>
</dbReference>
<dbReference type="SUPFAM" id="SSF52972">
    <property type="entry name" value="ITPase-like"/>
    <property type="match status" value="1"/>
</dbReference>
<protein>
    <recommendedName>
        <fullName evidence="3">dTTP/UTP pyrophosphatase</fullName>
        <shortName evidence="3">dTTPase/UTPase</shortName>
        <ecNumber evidence="3">3.6.1.9</ecNumber>
    </recommendedName>
    <alternativeName>
        <fullName evidence="3">Nucleoside triphosphate pyrophosphatase</fullName>
    </alternativeName>
    <alternativeName>
        <fullName evidence="3">Nucleotide pyrophosphatase</fullName>
        <shortName evidence="3">Nucleotide PPase</shortName>
    </alternativeName>
</protein>
<dbReference type="CDD" id="cd00555">
    <property type="entry name" value="Maf"/>
    <property type="match status" value="1"/>
</dbReference>
<feature type="active site" description="Proton acceptor" evidence="3">
    <location>
        <position position="69"/>
    </location>
</feature>
<gene>
    <name evidence="4" type="ORF">DQQ01_10895</name>
</gene>
<proteinExistence type="inferred from homology"/>